<protein>
    <submittedName>
        <fullName evidence="1">Uncharacterized protein</fullName>
    </submittedName>
</protein>
<evidence type="ECO:0000313" key="2">
    <source>
        <dbReference type="Proteomes" id="UP001186974"/>
    </source>
</evidence>
<proteinExistence type="predicted"/>
<gene>
    <name evidence="1" type="ORF">LTS18_004785</name>
</gene>
<reference evidence="1" key="1">
    <citation type="submission" date="2024-09" db="EMBL/GenBank/DDBJ databases">
        <title>Black Yeasts Isolated from many extreme environments.</title>
        <authorList>
            <person name="Coleine C."/>
            <person name="Stajich J.E."/>
            <person name="Selbmann L."/>
        </authorList>
    </citation>
    <scope>NUCLEOTIDE SEQUENCE</scope>
    <source>
        <strain evidence="1">CCFEE 5737</strain>
    </source>
</reference>
<sequence>ISGGCLKVRVGDSPNDTCEVYQKLICDRSQLFENAMKHDWKEARERYVSLPHDDPEAFEIYMHWLYTRHIATKVDVEGEEGNKDYMRLAKALVSGEKLQDDDFIDTVTDAFIAKSNTSTSGVSHPFPEIPVICHLYEHTSKATPIRRLLVDLWLHSGNARWFNEGGSEEEPPPELLVALCKGFYLHTQDNATGVYKNGSAAEVCERYHKHPNDGKCYRRKAEF</sequence>
<organism evidence="1 2">
    <name type="scientific">Coniosporium uncinatum</name>
    <dbReference type="NCBI Taxonomy" id="93489"/>
    <lineage>
        <taxon>Eukaryota</taxon>
        <taxon>Fungi</taxon>
        <taxon>Dikarya</taxon>
        <taxon>Ascomycota</taxon>
        <taxon>Pezizomycotina</taxon>
        <taxon>Dothideomycetes</taxon>
        <taxon>Dothideomycetes incertae sedis</taxon>
        <taxon>Coniosporium</taxon>
    </lineage>
</organism>
<accession>A0ACC3D5D5</accession>
<dbReference type="Proteomes" id="UP001186974">
    <property type="component" value="Unassembled WGS sequence"/>
</dbReference>
<name>A0ACC3D5D5_9PEZI</name>
<comment type="caution">
    <text evidence="1">The sequence shown here is derived from an EMBL/GenBank/DDBJ whole genome shotgun (WGS) entry which is preliminary data.</text>
</comment>
<dbReference type="EMBL" id="JAWDJW010007460">
    <property type="protein sequence ID" value="KAK3062122.1"/>
    <property type="molecule type" value="Genomic_DNA"/>
</dbReference>
<evidence type="ECO:0000313" key="1">
    <source>
        <dbReference type="EMBL" id="KAK3062122.1"/>
    </source>
</evidence>
<keyword evidence="2" id="KW-1185">Reference proteome</keyword>
<feature type="non-terminal residue" evidence="1">
    <location>
        <position position="1"/>
    </location>
</feature>